<accession>A0A3P3YD49</accession>
<reference evidence="3 4" key="1">
    <citation type="submission" date="2018-03" db="EMBL/GenBank/DDBJ databases">
        <authorList>
            <person name="Fogelqvist J."/>
        </authorList>
    </citation>
    <scope>NUCLEOTIDE SEQUENCE [LARGE SCALE GENOMIC DNA]</scope>
</reference>
<feature type="chain" id="PRO_5018058928" description="THH1/TOM1/TOM3 domain-containing protein" evidence="2">
    <location>
        <begin position="25"/>
        <end position="467"/>
    </location>
</feature>
<feature type="transmembrane region" description="Helical" evidence="1">
    <location>
        <begin position="182"/>
        <end position="203"/>
    </location>
</feature>
<feature type="signal peptide" evidence="2">
    <location>
        <begin position="1"/>
        <end position="24"/>
    </location>
</feature>
<evidence type="ECO:0008006" key="5">
    <source>
        <dbReference type="Google" id="ProtNLM"/>
    </source>
</evidence>
<feature type="transmembrane region" description="Helical" evidence="1">
    <location>
        <begin position="374"/>
        <end position="397"/>
    </location>
</feature>
<feature type="transmembrane region" description="Helical" evidence="1">
    <location>
        <begin position="224"/>
        <end position="246"/>
    </location>
</feature>
<organism evidence="3 4">
    <name type="scientific">Plasmodiophora brassicae</name>
    <name type="common">Clubroot disease agent</name>
    <dbReference type="NCBI Taxonomy" id="37360"/>
    <lineage>
        <taxon>Eukaryota</taxon>
        <taxon>Sar</taxon>
        <taxon>Rhizaria</taxon>
        <taxon>Endomyxa</taxon>
        <taxon>Phytomyxea</taxon>
        <taxon>Plasmodiophorida</taxon>
        <taxon>Plasmodiophoridae</taxon>
        <taxon>Plasmodiophora</taxon>
    </lineage>
</organism>
<feature type="transmembrane region" description="Helical" evidence="1">
    <location>
        <begin position="294"/>
        <end position="315"/>
    </location>
</feature>
<keyword evidence="1" id="KW-1133">Transmembrane helix</keyword>
<dbReference type="EMBL" id="OVEO01000009">
    <property type="protein sequence ID" value="SPQ98105.1"/>
    <property type="molecule type" value="Genomic_DNA"/>
</dbReference>
<dbReference type="Proteomes" id="UP000290189">
    <property type="component" value="Unassembled WGS sequence"/>
</dbReference>
<dbReference type="AlphaFoldDB" id="A0A3P3YD49"/>
<feature type="transmembrane region" description="Helical" evidence="1">
    <location>
        <begin position="327"/>
        <end position="353"/>
    </location>
</feature>
<name>A0A3P3YD49_PLABS</name>
<evidence type="ECO:0000256" key="2">
    <source>
        <dbReference type="SAM" id="SignalP"/>
    </source>
</evidence>
<geneLocation type="mitochondrion" evidence="3"/>
<keyword evidence="3" id="KW-0496">Mitochondrion</keyword>
<gene>
    <name evidence="3" type="ORF">PLBR_LOCUS5320</name>
</gene>
<proteinExistence type="predicted"/>
<keyword evidence="2" id="KW-0732">Signal</keyword>
<evidence type="ECO:0000256" key="1">
    <source>
        <dbReference type="SAM" id="Phobius"/>
    </source>
</evidence>
<keyword evidence="1" id="KW-0812">Transmembrane</keyword>
<protein>
    <recommendedName>
        <fullName evidence="5">THH1/TOM1/TOM3 domain-containing protein</fullName>
    </recommendedName>
</protein>
<feature type="transmembrane region" description="Helical" evidence="1">
    <location>
        <begin position="409"/>
        <end position="433"/>
    </location>
</feature>
<sequence length="467" mass="50274">MASRTAAVITSVLTLVAGLPAAWATITISRADGSNEHLPSTPFFHGNASFAPAAARSVLRIPAEVMLSANPSAIVERLARMSAVPLTQAFLLVMYQDSYNLALFTDVCAQCQCPGVLVGNLDGTTSTYFTWMGAPNLRVPCVVVSSTVTANIQASSSNVSTSYAMTPEGADPGWVVLQTSTWLMAVAAALYHALALLATFKGVAFVVDGNGHRLPLRDVPRAQLCIVGLHFVSATADLLTFLNFAAMNSRGFPYRTQVFLSELSNPLNTSATIAMALLLREVSQFGTETVGQRLLRAFVYVLALGLLVGSFAVYIDQMITWRPAGDIALIMGLVAINYLCASIYFICFGYLTTKRILRMKGSLSDDELRRRRRFALRLVSSGVSGLISLLIMVGIAATTVTNGTFATFWTLYGLLAISSAITRILELSAFAPVGQRYMLAQVKDCFVCRYIPLPFTTTVVNVQPAAR</sequence>
<evidence type="ECO:0000313" key="4">
    <source>
        <dbReference type="Proteomes" id="UP000290189"/>
    </source>
</evidence>
<evidence type="ECO:0000313" key="3">
    <source>
        <dbReference type="EMBL" id="SPQ98105.1"/>
    </source>
</evidence>
<keyword evidence="1" id="KW-0472">Membrane</keyword>